<sequence length="65" mass="7133">MAVCVNREIFQKAVALTRRAALPDRHPGQAMTVLDRHPEAATTVQWYGTPWASVSQRDCPVSPSG</sequence>
<dbReference type="Proteomes" id="UP000631535">
    <property type="component" value="Unassembled WGS sequence"/>
</dbReference>
<comment type="caution">
    <text evidence="1">The sequence shown here is derived from an EMBL/GenBank/DDBJ whole genome shotgun (WGS) entry which is preliminary data.</text>
</comment>
<evidence type="ECO:0000313" key="2">
    <source>
        <dbReference type="Proteomes" id="UP000631535"/>
    </source>
</evidence>
<proteinExistence type="predicted"/>
<name>A0ABQ2MRP6_9ACTN</name>
<dbReference type="EMBL" id="BMMP01000021">
    <property type="protein sequence ID" value="GGO56797.1"/>
    <property type="molecule type" value="Genomic_DNA"/>
</dbReference>
<gene>
    <name evidence="1" type="ORF">GCM10012287_51200</name>
</gene>
<accession>A0ABQ2MRP6</accession>
<reference evidence="2" key="1">
    <citation type="journal article" date="2019" name="Int. J. Syst. Evol. Microbiol.">
        <title>The Global Catalogue of Microorganisms (GCM) 10K type strain sequencing project: providing services to taxonomists for standard genome sequencing and annotation.</title>
        <authorList>
            <consortium name="The Broad Institute Genomics Platform"/>
            <consortium name="The Broad Institute Genome Sequencing Center for Infectious Disease"/>
            <person name="Wu L."/>
            <person name="Ma J."/>
        </authorList>
    </citation>
    <scope>NUCLEOTIDE SEQUENCE [LARGE SCALE GENOMIC DNA]</scope>
    <source>
        <strain evidence="2">CGMCC 4.7178</strain>
    </source>
</reference>
<protein>
    <submittedName>
        <fullName evidence="1">Uncharacterized protein</fullName>
    </submittedName>
</protein>
<evidence type="ECO:0000313" key="1">
    <source>
        <dbReference type="EMBL" id="GGO56797.1"/>
    </source>
</evidence>
<keyword evidence="2" id="KW-1185">Reference proteome</keyword>
<organism evidence="1 2">
    <name type="scientific">Streptomyces daqingensis</name>
    <dbReference type="NCBI Taxonomy" id="1472640"/>
    <lineage>
        <taxon>Bacteria</taxon>
        <taxon>Bacillati</taxon>
        <taxon>Actinomycetota</taxon>
        <taxon>Actinomycetes</taxon>
        <taxon>Kitasatosporales</taxon>
        <taxon>Streptomycetaceae</taxon>
        <taxon>Streptomyces</taxon>
    </lineage>
</organism>